<keyword evidence="5" id="KW-0963">Cytoplasm</keyword>
<evidence type="ECO:0000256" key="3">
    <source>
        <dbReference type="ARBA" id="ARBA00007707"/>
    </source>
</evidence>
<evidence type="ECO:0000256" key="13">
    <source>
        <dbReference type="ARBA" id="ARBA00023268"/>
    </source>
</evidence>
<dbReference type="GO" id="GO:0006048">
    <property type="term" value="P:UDP-N-acetylglucosamine biosynthetic process"/>
    <property type="evidence" value="ECO:0007669"/>
    <property type="project" value="InterPro"/>
</dbReference>
<evidence type="ECO:0000256" key="1">
    <source>
        <dbReference type="ARBA" id="ARBA00001946"/>
    </source>
</evidence>
<evidence type="ECO:0000256" key="14">
    <source>
        <dbReference type="ARBA" id="ARBA00023315"/>
    </source>
</evidence>
<keyword evidence="13" id="KW-0511">Multifunctional enzyme</keyword>
<keyword evidence="15" id="KW-0961">Cell wall biogenesis/degradation</keyword>
<dbReference type="InterPro" id="IPR038009">
    <property type="entry name" value="GlmU_C_LbH"/>
</dbReference>
<comment type="cofactor">
    <cofactor evidence="1">
        <name>Mg(2+)</name>
        <dbReference type="ChEBI" id="CHEBI:18420"/>
    </cofactor>
</comment>
<dbReference type="GO" id="GO:0009252">
    <property type="term" value="P:peptidoglycan biosynthetic process"/>
    <property type="evidence" value="ECO:0007669"/>
    <property type="project" value="UniProtKB-KW"/>
</dbReference>
<evidence type="ECO:0000256" key="8">
    <source>
        <dbReference type="ARBA" id="ARBA00022723"/>
    </source>
</evidence>
<dbReference type="Pfam" id="PF00132">
    <property type="entry name" value="Hexapep"/>
    <property type="match status" value="1"/>
</dbReference>
<dbReference type="InterPro" id="IPR056729">
    <property type="entry name" value="GMPPB_C"/>
</dbReference>
<sequence>MQKLIVVILAAGQGTRMKSSMPKVLHTVGDRSMLEHSYDRAKELGADAIHIVYGHGGEQVKSALSHLDANWVLQQQQNGTGHAVEAAMPAIEDGALVLVLYGDVPLVRVDTLKNLVSAAVESGFGLLTAKLDNPTGYGRIIRDGDGVVKRIVEQKDGSAEELKTNEVNTGMLAVDSSKLRHWINALDSDNAQGEFYLTDIIAMAANDGVVINTVQPTSIDETLGANNRVQLAELERYLQQRKANQLMIDGVTLRDPARIDIRGELTAGIDVIIDINCLFEGDVKLGSNVNIGANCTIRNSTLGDGATVMPNSIIEESQVGNRAMVGPFARLRPETVLEEGAKIGNFVEVKKSTIGAGSKVSHLSYIGDTSMGKNVNIGAGTITCNYDGTNKHQTIIGDNVFVGSDSQLIAPVTLESGATIGAGTTLSDTAPQDSLTISRSRQKSVPGWSRPKKRS</sequence>
<dbReference type="InterPro" id="IPR001451">
    <property type="entry name" value="Hexapep"/>
</dbReference>
<proteinExistence type="inferred from homology"/>
<dbReference type="InterPro" id="IPR005882">
    <property type="entry name" value="Bifunctional_GlmU"/>
</dbReference>
<evidence type="ECO:0000313" key="21">
    <source>
        <dbReference type="EMBL" id="VAW87074.1"/>
    </source>
</evidence>
<keyword evidence="11" id="KW-0133">Cell shape</keyword>
<evidence type="ECO:0000259" key="19">
    <source>
        <dbReference type="Pfam" id="PF12804"/>
    </source>
</evidence>
<evidence type="ECO:0000256" key="2">
    <source>
        <dbReference type="ARBA" id="ARBA00004496"/>
    </source>
</evidence>
<evidence type="ECO:0000256" key="16">
    <source>
        <dbReference type="ARBA" id="ARBA00048247"/>
    </source>
</evidence>
<evidence type="ECO:0000256" key="9">
    <source>
        <dbReference type="ARBA" id="ARBA00022737"/>
    </source>
</evidence>
<dbReference type="GO" id="GO:0003977">
    <property type="term" value="F:UDP-N-acetylglucosamine diphosphorylase activity"/>
    <property type="evidence" value="ECO:0007669"/>
    <property type="project" value="UniProtKB-EC"/>
</dbReference>
<keyword evidence="9" id="KW-0677">Repeat</keyword>
<keyword evidence="6 21" id="KW-0808">Transferase</keyword>
<dbReference type="InterPro" id="IPR029044">
    <property type="entry name" value="Nucleotide-diphossugar_trans"/>
</dbReference>
<name>A0A3B1A013_9ZZZZ</name>
<dbReference type="Gene3D" id="3.90.550.10">
    <property type="entry name" value="Spore Coat Polysaccharide Biosynthesis Protein SpsA, Chain A"/>
    <property type="match status" value="1"/>
</dbReference>
<keyword evidence="12" id="KW-0573">Peptidoglycan synthesis</keyword>
<dbReference type="EC" id="2.3.1.157" evidence="21"/>
<dbReference type="Pfam" id="PF12804">
    <property type="entry name" value="NTP_transf_3"/>
    <property type="match status" value="1"/>
</dbReference>
<dbReference type="CDD" id="cd03353">
    <property type="entry name" value="LbH_GlmU_C"/>
    <property type="match status" value="1"/>
</dbReference>
<dbReference type="SUPFAM" id="SSF51161">
    <property type="entry name" value="Trimeric LpxA-like enzymes"/>
    <property type="match status" value="1"/>
</dbReference>
<dbReference type="GO" id="GO:0000902">
    <property type="term" value="P:cell morphogenesis"/>
    <property type="evidence" value="ECO:0007669"/>
    <property type="project" value="InterPro"/>
</dbReference>
<accession>A0A3B1A013</accession>
<dbReference type="GO" id="GO:0071555">
    <property type="term" value="P:cell wall organization"/>
    <property type="evidence" value="ECO:0007669"/>
    <property type="project" value="UniProtKB-KW"/>
</dbReference>
<gene>
    <name evidence="21" type="ORF">MNBD_GAMMA18-1850</name>
</gene>
<evidence type="ECO:0000256" key="4">
    <source>
        <dbReference type="ARBA" id="ARBA00007947"/>
    </source>
</evidence>
<keyword evidence="10" id="KW-0460">Magnesium</keyword>
<feature type="domain" description="MobA-like NTP transferase" evidence="19">
    <location>
        <begin position="6"/>
        <end position="131"/>
    </location>
</feature>
<organism evidence="21">
    <name type="scientific">hydrothermal vent metagenome</name>
    <dbReference type="NCBI Taxonomy" id="652676"/>
    <lineage>
        <taxon>unclassified sequences</taxon>
        <taxon>metagenomes</taxon>
        <taxon>ecological metagenomes</taxon>
    </lineage>
</organism>
<dbReference type="PANTHER" id="PTHR43584:SF3">
    <property type="entry name" value="BIFUNCTIONAL PROTEIN GLMU"/>
    <property type="match status" value="1"/>
</dbReference>
<keyword evidence="8" id="KW-0479">Metal-binding</keyword>
<comment type="catalytic activity">
    <reaction evidence="17">
        <text>N-acetyl-alpha-D-glucosamine 1-phosphate + UTP + H(+) = UDP-N-acetyl-alpha-D-glucosamine + diphosphate</text>
        <dbReference type="Rhea" id="RHEA:13509"/>
        <dbReference type="ChEBI" id="CHEBI:15378"/>
        <dbReference type="ChEBI" id="CHEBI:33019"/>
        <dbReference type="ChEBI" id="CHEBI:46398"/>
        <dbReference type="ChEBI" id="CHEBI:57705"/>
        <dbReference type="ChEBI" id="CHEBI:57776"/>
        <dbReference type="EC" id="2.7.7.23"/>
    </reaction>
</comment>
<dbReference type="EMBL" id="UOFP01000169">
    <property type="protein sequence ID" value="VAW87074.1"/>
    <property type="molecule type" value="Genomic_DNA"/>
</dbReference>
<comment type="subcellular location">
    <subcellularLocation>
        <location evidence="2">Cytoplasm</location>
    </subcellularLocation>
</comment>
<evidence type="ECO:0000256" key="7">
    <source>
        <dbReference type="ARBA" id="ARBA00022695"/>
    </source>
</evidence>
<comment type="similarity">
    <text evidence="3">In the C-terminal section; belongs to the transferase hexapeptide repeat family.</text>
</comment>
<evidence type="ECO:0000256" key="12">
    <source>
        <dbReference type="ARBA" id="ARBA00022984"/>
    </source>
</evidence>
<protein>
    <submittedName>
        <fullName evidence="21">N-acetylglucosamine-1-phosphate uridyltransferase / Glucosamine-1-phosphate N-acetyltransferase</fullName>
        <ecNumber evidence="21">2.3.1.157</ecNumber>
        <ecNumber evidence="21">2.7.7.23</ecNumber>
    </submittedName>
</protein>
<dbReference type="HAMAP" id="MF_01631">
    <property type="entry name" value="GlmU"/>
    <property type="match status" value="1"/>
</dbReference>
<dbReference type="GO" id="GO:0008360">
    <property type="term" value="P:regulation of cell shape"/>
    <property type="evidence" value="ECO:0007669"/>
    <property type="project" value="UniProtKB-KW"/>
</dbReference>
<keyword evidence="14 21" id="KW-0012">Acyltransferase</keyword>
<evidence type="ECO:0000259" key="20">
    <source>
        <dbReference type="Pfam" id="PF25087"/>
    </source>
</evidence>
<dbReference type="InterPro" id="IPR011004">
    <property type="entry name" value="Trimer_LpxA-like_sf"/>
</dbReference>
<dbReference type="GO" id="GO:0005737">
    <property type="term" value="C:cytoplasm"/>
    <property type="evidence" value="ECO:0007669"/>
    <property type="project" value="UniProtKB-SubCell"/>
</dbReference>
<feature type="region of interest" description="Disordered" evidence="18">
    <location>
        <begin position="421"/>
        <end position="455"/>
    </location>
</feature>
<evidence type="ECO:0000256" key="5">
    <source>
        <dbReference type="ARBA" id="ARBA00022490"/>
    </source>
</evidence>
<dbReference type="AlphaFoldDB" id="A0A3B1A013"/>
<dbReference type="GO" id="GO:0019134">
    <property type="term" value="F:glucosamine-1-phosphate N-acetyltransferase activity"/>
    <property type="evidence" value="ECO:0007669"/>
    <property type="project" value="UniProtKB-EC"/>
</dbReference>
<comment type="similarity">
    <text evidence="4">In the N-terminal section; belongs to the N-acetylglucosamine-1-phosphate uridyltransferase family.</text>
</comment>
<evidence type="ECO:0000256" key="10">
    <source>
        <dbReference type="ARBA" id="ARBA00022842"/>
    </source>
</evidence>
<evidence type="ECO:0000256" key="11">
    <source>
        <dbReference type="ARBA" id="ARBA00022960"/>
    </source>
</evidence>
<feature type="domain" description="Mannose-1-phosphate guanyltransferase C-terminal" evidence="20">
    <location>
        <begin position="270"/>
        <end position="338"/>
    </location>
</feature>
<dbReference type="Gene3D" id="2.160.10.10">
    <property type="entry name" value="Hexapeptide repeat proteins"/>
    <property type="match status" value="1"/>
</dbReference>
<dbReference type="CDD" id="cd02540">
    <property type="entry name" value="GT2_GlmU_N_bac"/>
    <property type="match status" value="1"/>
</dbReference>
<comment type="catalytic activity">
    <reaction evidence="16">
        <text>alpha-D-glucosamine 1-phosphate + acetyl-CoA = N-acetyl-alpha-D-glucosamine 1-phosphate + CoA + H(+)</text>
        <dbReference type="Rhea" id="RHEA:13725"/>
        <dbReference type="ChEBI" id="CHEBI:15378"/>
        <dbReference type="ChEBI" id="CHEBI:57287"/>
        <dbReference type="ChEBI" id="CHEBI:57288"/>
        <dbReference type="ChEBI" id="CHEBI:57776"/>
        <dbReference type="ChEBI" id="CHEBI:58516"/>
        <dbReference type="EC" id="2.3.1.157"/>
    </reaction>
</comment>
<feature type="compositionally biased region" description="Polar residues" evidence="18">
    <location>
        <begin position="422"/>
        <end position="439"/>
    </location>
</feature>
<evidence type="ECO:0000256" key="6">
    <source>
        <dbReference type="ARBA" id="ARBA00022679"/>
    </source>
</evidence>
<dbReference type="NCBIfam" id="TIGR01173">
    <property type="entry name" value="glmU"/>
    <property type="match status" value="1"/>
</dbReference>
<evidence type="ECO:0000256" key="17">
    <source>
        <dbReference type="ARBA" id="ARBA00048493"/>
    </source>
</evidence>
<dbReference type="InterPro" id="IPR050065">
    <property type="entry name" value="GlmU-like"/>
</dbReference>
<dbReference type="EC" id="2.7.7.23" evidence="21"/>
<evidence type="ECO:0000256" key="18">
    <source>
        <dbReference type="SAM" id="MobiDB-lite"/>
    </source>
</evidence>
<dbReference type="SUPFAM" id="SSF53448">
    <property type="entry name" value="Nucleotide-diphospho-sugar transferases"/>
    <property type="match status" value="1"/>
</dbReference>
<dbReference type="GO" id="GO:0000287">
    <property type="term" value="F:magnesium ion binding"/>
    <property type="evidence" value="ECO:0007669"/>
    <property type="project" value="InterPro"/>
</dbReference>
<dbReference type="PANTHER" id="PTHR43584">
    <property type="entry name" value="NUCLEOTIDYL TRANSFERASE"/>
    <property type="match status" value="1"/>
</dbReference>
<keyword evidence="7 21" id="KW-0548">Nucleotidyltransferase</keyword>
<dbReference type="InterPro" id="IPR025877">
    <property type="entry name" value="MobA-like_NTP_Trfase"/>
</dbReference>
<evidence type="ECO:0000256" key="15">
    <source>
        <dbReference type="ARBA" id="ARBA00023316"/>
    </source>
</evidence>
<dbReference type="Pfam" id="PF25087">
    <property type="entry name" value="GMPPB_C"/>
    <property type="match status" value="1"/>
</dbReference>
<reference evidence="21" key="1">
    <citation type="submission" date="2018-06" db="EMBL/GenBank/DDBJ databases">
        <authorList>
            <person name="Zhirakovskaya E."/>
        </authorList>
    </citation>
    <scope>NUCLEOTIDE SEQUENCE</scope>
</reference>